<dbReference type="PANTHER" id="PTHR42785:SF1">
    <property type="entry name" value="DNA TOPOISOMERASE"/>
    <property type="match status" value="1"/>
</dbReference>
<dbReference type="InterPro" id="IPR000380">
    <property type="entry name" value="Topo_IA"/>
</dbReference>
<protein>
    <submittedName>
        <fullName evidence="2">DNA topoisomerase</fullName>
    </submittedName>
</protein>
<feature type="domain" description="DNA topoisomerase type IA zn finger" evidence="1">
    <location>
        <begin position="21"/>
        <end position="62"/>
    </location>
</feature>
<evidence type="ECO:0000313" key="3">
    <source>
        <dbReference type="Proteomes" id="UP000269041"/>
    </source>
</evidence>
<evidence type="ECO:0000313" key="2">
    <source>
        <dbReference type="EMBL" id="RSD32776.1"/>
    </source>
</evidence>
<dbReference type="OrthoDB" id="6412825at2"/>
<dbReference type="GO" id="GO:0003917">
    <property type="term" value="F:DNA topoisomerase type I (single strand cut, ATP-independent) activity"/>
    <property type="evidence" value="ECO:0007669"/>
    <property type="project" value="InterPro"/>
</dbReference>
<sequence length="196" mass="21949">MSGKIDHQLFSAHEHALEGKACPLCQSEQRLGELQLRHGKHGAFLGCSLYPSCDYIQPLHQNDGHIVKELGVPCSECGQELVLRQGRYGMFIGCSGYPQCTYAESPEETHESSAQSKVSCPECSKGLLVERKNRFGKIFFACDHYPKCKFIVNQPPVNGMCEKCEFPILIEKKHASGHKLQCANRKCGYIQTQSER</sequence>
<keyword evidence="2" id="KW-0413">Isomerase</keyword>
<accession>A0A3R9F9A4</accession>
<feature type="domain" description="DNA topoisomerase type IA zn finger" evidence="1">
    <location>
        <begin position="73"/>
        <end position="107"/>
    </location>
</feature>
<organism evidence="2 3">
    <name type="scientific">Vibrio pectenicida</name>
    <dbReference type="NCBI Taxonomy" id="62763"/>
    <lineage>
        <taxon>Bacteria</taxon>
        <taxon>Pseudomonadati</taxon>
        <taxon>Pseudomonadota</taxon>
        <taxon>Gammaproteobacteria</taxon>
        <taxon>Vibrionales</taxon>
        <taxon>Vibrionaceae</taxon>
        <taxon>Vibrio</taxon>
    </lineage>
</organism>
<feature type="domain" description="DNA topoisomerase type IA zn finger" evidence="1">
    <location>
        <begin position="118"/>
        <end position="155"/>
    </location>
</feature>
<dbReference type="GO" id="GO:0003677">
    <property type="term" value="F:DNA binding"/>
    <property type="evidence" value="ECO:0007669"/>
    <property type="project" value="InterPro"/>
</dbReference>
<keyword evidence="3" id="KW-1185">Reference proteome</keyword>
<dbReference type="SUPFAM" id="SSF57783">
    <property type="entry name" value="Zinc beta-ribbon"/>
    <property type="match status" value="3"/>
</dbReference>
<dbReference type="PANTHER" id="PTHR42785">
    <property type="entry name" value="DNA TOPOISOMERASE, TYPE IA, CORE"/>
    <property type="match status" value="1"/>
</dbReference>
<name>A0A3R9F9A4_9VIBR</name>
<dbReference type="RefSeq" id="WP_125319602.1">
    <property type="nucleotide sequence ID" value="NZ_AP024889.1"/>
</dbReference>
<dbReference type="Proteomes" id="UP000269041">
    <property type="component" value="Unassembled WGS sequence"/>
</dbReference>
<dbReference type="InterPro" id="IPR013498">
    <property type="entry name" value="Topo_IA_Znf"/>
</dbReference>
<dbReference type="GO" id="GO:0006265">
    <property type="term" value="P:DNA topological change"/>
    <property type="evidence" value="ECO:0007669"/>
    <property type="project" value="InterPro"/>
</dbReference>
<gene>
    <name evidence="2" type="ORF">EJA03_02180</name>
</gene>
<dbReference type="AlphaFoldDB" id="A0A3R9F9A4"/>
<evidence type="ECO:0000259" key="1">
    <source>
        <dbReference type="Pfam" id="PF01396"/>
    </source>
</evidence>
<reference evidence="2 3" key="1">
    <citation type="submission" date="2018-12" db="EMBL/GenBank/DDBJ databases">
        <title>Genomic taxonomy of the Vibrionaceae family.</title>
        <authorList>
            <person name="Gomez-Gil B."/>
            <person name="Enciso-Ibarra K."/>
        </authorList>
    </citation>
    <scope>NUCLEOTIDE SEQUENCE [LARGE SCALE GENOMIC DNA]</scope>
    <source>
        <strain evidence="2 3">CAIM 594</strain>
    </source>
</reference>
<dbReference type="GO" id="GO:0005694">
    <property type="term" value="C:chromosome"/>
    <property type="evidence" value="ECO:0007669"/>
    <property type="project" value="InterPro"/>
</dbReference>
<comment type="caution">
    <text evidence="2">The sequence shown here is derived from an EMBL/GenBank/DDBJ whole genome shotgun (WGS) entry which is preliminary data.</text>
</comment>
<dbReference type="Gene3D" id="3.30.65.10">
    <property type="entry name" value="Bacterial Topoisomerase I, domain 1"/>
    <property type="match status" value="3"/>
</dbReference>
<proteinExistence type="predicted"/>
<dbReference type="Pfam" id="PF01396">
    <property type="entry name" value="Zn_ribbon_Top1"/>
    <property type="match status" value="3"/>
</dbReference>
<dbReference type="EMBL" id="RSFA01000004">
    <property type="protein sequence ID" value="RSD32776.1"/>
    <property type="molecule type" value="Genomic_DNA"/>
</dbReference>